<dbReference type="EMBL" id="JAINUF010000006">
    <property type="protein sequence ID" value="KAJ8357220.1"/>
    <property type="molecule type" value="Genomic_DNA"/>
</dbReference>
<organism evidence="2 3">
    <name type="scientific">Synaphobranchus kaupii</name>
    <name type="common">Kaup's arrowtooth eel</name>
    <dbReference type="NCBI Taxonomy" id="118154"/>
    <lineage>
        <taxon>Eukaryota</taxon>
        <taxon>Metazoa</taxon>
        <taxon>Chordata</taxon>
        <taxon>Craniata</taxon>
        <taxon>Vertebrata</taxon>
        <taxon>Euteleostomi</taxon>
        <taxon>Actinopterygii</taxon>
        <taxon>Neopterygii</taxon>
        <taxon>Teleostei</taxon>
        <taxon>Anguilliformes</taxon>
        <taxon>Synaphobranchidae</taxon>
        <taxon>Synaphobranchus</taxon>
    </lineage>
</organism>
<evidence type="ECO:0000313" key="3">
    <source>
        <dbReference type="Proteomes" id="UP001152622"/>
    </source>
</evidence>
<reference evidence="2" key="1">
    <citation type="journal article" date="2023" name="Science">
        <title>Genome structures resolve the early diversification of teleost fishes.</title>
        <authorList>
            <person name="Parey E."/>
            <person name="Louis A."/>
            <person name="Montfort J."/>
            <person name="Bouchez O."/>
            <person name="Roques C."/>
            <person name="Iampietro C."/>
            <person name="Lluch J."/>
            <person name="Castinel A."/>
            <person name="Donnadieu C."/>
            <person name="Desvignes T."/>
            <person name="Floi Bucao C."/>
            <person name="Jouanno E."/>
            <person name="Wen M."/>
            <person name="Mejri S."/>
            <person name="Dirks R."/>
            <person name="Jansen H."/>
            <person name="Henkel C."/>
            <person name="Chen W.J."/>
            <person name="Zahm M."/>
            <person name="Cabau C."/>
            <person name="Klopp C."/>
            <person name="Thompson A.W."/>
            <person name="Robinson-Rechavi M."/>
            <person name="Braasch I."/>
            <person name="Lecointre G."/>
            <person name="Bobe J."/>
            <person name="Postlethwait J.H."/>
            <person name="Berthelot C."/>
            <person name="Roest Crollius H."/>
            <person name="Guiguen Y."/>
        </authorList>
    </citation>
    <scope>NUCLEOTIDE SEQUENCE</scope>
    <source>
        <strain evidence="2">WJC10195</strain>
    </source>
</reference>
<accession>A0A9Q1IYB3</accession>
<protein>
    <submittedName>
        <fullName evidence="2">Uncharacterized protein</fullName>
    </submittedName>
</protein>
<evidence type="ECO:0000256" key="1">
    <source>
        <dbReference type="SAM" id="MobiDB-lite"/>
    </source>
</evidence>
<sequence length="94" mass="10550">METVNRPCSTHCHILKCSTSGEEWTGSEGISDPFAEICTNRQKHLKPDLSLKKGGNIRGTSQSVRERGKSRRCESSCNFASTPKRTNHLYQKQP</sequence>
<evidence type="ECO:0000313" key="2">
    <source>
        <dbReference type="EMBL" id="KAJ8357220.1"/>
    </source>
</evidence>
<dbReference type="AlphaFoldDB" id="A0A9Q1IYB3"/>
<keyword evidence="3" id="KW-1185">Reference proteome</keyword>
<dbReference type="Proteomes" id="UP001152622">
    <property type="component" value="Chromosome 6"/>
</dbReference>
<feature type="region of interest" description="Disordered" evidence="1">
    <location>
        <begin position="48"/>
        <end position="94"/>
    </location>
</feature>
<comment type="caution">
    <text evidence="2">The sequence shown here is derived from an EMBL/GenBank/DDBJ whole genome shotgun (WGS) entry which is preliminary data.</text>
</comment>
<gene>
    <name evidence="2" type="ORF">SKAU_G00200140</name>
</gene>
<feature type="compositionally biased region" description="Basic and acidic residues" evidence="1">
    <location>
        <begin position="64"/>
        <end position="74"/>
    </location>
</feature>
<proteinExistence type="predicted"/>
<name>A0A9Q1IYB3_SYNKA</name>
<feature type="compositionally biased region" description="Polar residues" evidence="1">
    <location>
        <begin position="75"/>
        <end position="94"/>
    </location>
</feature>